<dbReference type="Pfam" id="PF04087">
    <property type="entry name" value="DUF389"/>
    <property type="match status" value="1"/>
</dbReference>
<protein>
    <recommendedName>
        <fullName evidence="5">TIGR00341 family protein</fullName>
    </recommendedName>
</protein>
<feature type="transmembrane region" description="Helical" evidence="2">
    <location>
        <begin position="138"/>
        <end position="158"/>
    </location>
</feature>
<accession>M0CQH3</accession>
<feature type="transmembrane region" description="Helical" evidence="2">
    <location>
        <begin position="170"/>
        <end position="191"/>
    </location>
</feature>
<keyword evidence="2" id="KW-0472">Membrane</keyword>
<gene>
    <name evidence="3" type="ORF">C475_11645</name>
</gene>
<reference evidence="3 4" key="1">
    <citation type="journal article" date="2014" name="PLoS Genet.">
        <title>Phylogenetically driven sequencing of extremely halophilic archaea reveals strategies for static and dynamic osmo-response.</title>
        <authorList>
            <person name="Becker E.A."/>
            <person name="Seitzer P.M."/>
            <person name="Tritt A."/>
            <person name="Larsen D."/>
            <person name="Krusor M."/>
            <person name="Yao A.I."/>
            <person name="Wu D."/>
            <person name="Madern D."/>
            <person name="Eisen J.A."/>
            <person name="Darling A.E."/>
            <person name="Facciotti M.T."/>
        </authorList>
    </citation>
    <scope>NUCLEOTIDE SEQUENCE [LARGE SCALE GENOMIC DNA]</scope>
    <source>
        <strain evidence="3 4">2-9-1</strain>
    </source>
</reference>
<feature type="transmembrane region" description="Helical" evidence="2">
    <location>
        <begin position="316"/>
        <end position="337"/>
    </location>
</feature>
<dbReference type="EMBL" id="AOIU01000028">
    <property type="protein sequence ID" value="ELZ24888.1"/>
    <property type="molecule type" value="Genomic_DNA"/>
</dbReference>
<dbReference type="AlphaFoldDB" id="M0CQH3"/>
<dbReference type="PANTHER" id="PTHR20992">
    <property type="entry name" value="AT15442P-RELATED"/>
    <property type="match status" value="1"/>
</dbReference>
<feature type="transmembrane region" description="Helical" evidence="2">
    <location>
        <begin position="242"/>
        <end position="264"/>
    </location>
</feature>
<dbReference type="Proteomes" id="UP000011626">
    <property type="component" value="Unassembled WGS sequence"/>
</dbReference>
<sequence length="466" mass="48299">MRLLQLSVPAEQRAAIREVLDGHDLGYTVAEGDGAREGHALVTVVIPADAVERVLDDLGEAGYDRSTYTVSTEAEFATFEGMDAVQRHWAETPNRIAPETLRSKARDMRPNTQSYVWLMFLSTVIATAGLLIGSPAVLVGSMVLAPLVAPMLAASIGAVRDDRKMVGDSLRQQAVGLGVAVLGAVVASLLIKNLEIVSVTLDVSTVDLFSVRLSPGLLSVVVGLAAGAAGAFGLTTKGNVSIVGVMVAAALVPTAAVVGIGAAWGAASVAIGALFLLGLTIVAVNVGAYLMLRHLGYRPEEVDGGLLELESLREQAAFAATAIAVLAVASVVLVGSAQHIGYEYGVTQATSDVVTDDRYGRLSLRGVTVQYAGMSPIHEPTTVSVALTRRTDESYPSLPNELAREITNRTGENVTVLVSYTDYEVSNATGAAPTDGDSESVVGGSDSGLSPMAERATPSRGATAGR</sequence>
<keyword evidence="2" id="KW-1133">Transmembrane helix</keyword>
<feature type="region of interest" description="Disordered" evidence="1">
    <location>
        <begin position="427"/>
        <end position="466"/>
    </location>
</feature>
<dbReference type="eggNOG" id="arCOG02264">
    <property type="taxonomic scope" value="Archaea"/>
</dbReference>
<comment type="caution">
    <text evidence="3">The sequence shown here is derived from an EMBL/GenBank/DDBJ whole genome shotgun (WGS) entry which is preliminary data.</text>
</comment>
<evidence type="ECO:0000256" key="1">
    <source>
        <dbReference type="SAM" id="MobiDB-lite"/>
    </source>
</evidence>
<feature type="transmembrane region" description="Helical" evidence="2">
    <location>
        <begin position="114"/>
        <end position="132"/>
    </location>
</feature>
<dbReference type="OrthoDB" id="275581at2157"/>
<evidence type="ECO:0008006" key="5">
    <source>
        <dbReference type="Google" id="ProtNLM"/>
    </source>
</evidence>
<feature type="transmembrane region" description="Helical" evidence="2">
    <location>
        <begin position="270"/>
        <end position="292"/>
    </location>
</feature>
<dbReference type="RefSeq" id="WP_006884003.1">
    <property type="nucleotide sequence ID" value="NZ_AOIU01000028.1"/>
</dbReference>
<dbReference type="PANTHER" id="PTHR20992:SF9">
    <property type="entry name" value="AT15442P-RELATED"/>
    <property type="match status" value="1"/>
</dbReference>
<name>M0CQH3_9EURY</name>
<evidence type="ECO:0000313" key="3">
    <source>
        <dbReference type="EMBL" id="ELZ24888.1"/>
    </source>
</evidence>
<organism evidence="3 4">
    <name type="scientific">Halosimplex carlsbadense 2-9-1</name>
    <dbReference type="NCBI Taxonomy" id="797114"/>
    <lineage>
        <taxon>Archaea</taxon>
        <taxon>Methanobacteriati</taxon>
        <taxon>Methanobacteriota</taxon>
        <taxon>Stenosarchaea group</taxon>
        <taxon>Halobacteria</taxon>
        <taxon>Halobacteriales</taxon>
        <taxon>Haloarculaceae</taxon>
        <taxon>Halosimplex</taxon>
    </lineage>
</organism>
<evidence type="ECO:0000313" key="4">
    <source>
        <dbReference type="Proteomes" id="UP000011626"/>
    </source>
</evidence>
<feature type="transmembrane region" description="Helical" evidence="2">
    <location>
        <begin position="211"/>
        <end position="235"/>
    </location>
</feature>
<evidence type="ECO:0000256" key="2">
    <source>
        <dbReference type="SAM" id="Phobius"/>
    </source>
</evidence>
<dbReference type="InterPro" id="IPR005240">
    <property type="entry name" value="DUF389"/>
</dbReference>
<keyword evidence="4" id="KW-1185">Reference proteome</keyword>
<keyword evidence="2" id="KW-0812">Transmembrane</keyword>
<proteinExistence type="predicted"/>
<feature type="compositionally biased region" description="Low complexity" evidence="1">
    <location>
        <begin position="439"/>
        <end position="448"/>
    </location>
</feature>